<dbReference type="OrthoDB" id="256673at2"/>
<dbReference type="EMBL" id="WJBU01000004">
    <property type="protein sequence ID" value="MRD46618.1"/>
    <property type="molecule type" value="Genomic_DNA"/>
</dbReference>
<keyword evidence="2" id="KW-1185">Reference proteome</keyword>
<dbReference type="Proteomes" id="UP000487350">
    <property type="component" value="Unassembled WGS sequence"/>
</dbReference>
<organism evidence="1 2">
    <name type="scientific">Caenimonas koreensis DSM 17982</name>
    <dbReference type="NCBI Taxonomy" id="1121255"/>
    <lineage>
        <taxon>Bacteria</taxon>
        <taxon>Pseudomonadati</taxon>
        <taxon>Pseudomonadota</taxon>
        <taxon>Betaproteobacteria</taxon>
        <taxon>Burkholderiales</taxon>
        <taxon>Comamonadaceae</taxon>
        <taxon>Caenimonas</taxon>
    </lineage>
</organism>
<proteinExistence type="predicted"/>
<name>A0A844AW62_9BURK</name>
<dbReference type="AlphaFoldDB" id="A0A844AW62"/>
<evidence type="ECO:0000313" key="1">
    <source>
        <dbReference type="EMBL" id="MRD46618.1"/>
    </source>
</evidence>
<protein>
    <recommendedName>
        <fullName evidence="3">DUF1570 domain-containing protein</fullName>
    </recommendedName>
</protein>
<evidence type="ECO:0000313" key="2">
    <source>
        <dbReference type="Proteomes" id="UP000487350"/>
    </source>
</evidence>
<gene>
    <name evidence="1" type="ORF">GHT07_04975</name>
</gene>
<accession>A0A844AW62</accession>
<reference evidence="1 2" key="1">
    <citation type="submission" date="2019-11" db="EMBL/GenBank/DDBJ databases">
        <title>Caenimonas koreensis gen. nov., sp. nov., isolated from activated sludge.</title>
        <authorList>
            <person name="Seung H.R."/>
        </authorList>
    </citation>
    <scope>NUCLEOTIDE SEQUENCE [LARGE SCALE GENOMIC DNA]</scope>
    <source>
        <strain evidence="1 2">EMB320</strain>
    </source>
</reference>
<sequence>MLWRADASLPIPDWSKQPWPEAGADEQLHAHANGLAAAWLDATIAALPVGHIRAESANFMLLSALQPRPTGVLLDYLERSRRRVLATLPGIAADQGHGKTVVMVFGDEEHYYQYIANYGGESSEPEAYSGGMFIDAGYGHFVFSQAPFESMEPVVVHELTHCLVRHLPIPAWLNEGLAVNTEHRFVAARPRYRANELQYLFDRFWNASTIQEFWSGKSFLRPDDGQPLSYELAKLLVQLLDKDFELLAQFCAKASLHDGGEDAAIAILGESLEELVKVVLGPGDWKPQPALWAAGAEKGQF</sequence>
<evidence type="ECO:0008006" key="3">
    <source>
        <dbReference type="Google" id="ProtNLM"/>
    </source>
</evidence>
<comment type="caution">
    <text evidence="1">The sequence shown here is derived from an EMBL/GenBank/DDBJ whole genome shotgun (WGS) entry which is preliminary data.</text>
</comment>
<dbReference type="RefSeq" id="WP_153583961.1">
    <property type="nucleotide sequence ID" value="NZ_WJBU01000004.1"/>
</dbReference>